<gene>
    <name evidence="2" type="ORF">KXQ929_LOCUS23182</name>
</gene>
<sequence length="25" mass="2773">MATSMVLVTRNTQRSPNRLKLSGLV</sequence>
<evidence type="ECO:0000313" key="2">
    <source>
        <dbReference type="EMBL" id="CAF3907880.1"/>
    </source>
</evidence>
<dbReference type="EMBL" id="CAJOBB010001821">
    <property type="protein sequence ID" value="CAF3907880.1"/>
    <property type="molecule type" value="Genomic_DNA"/>
</dbReference>
<evidence type="ECO:0000256" key="1">
    <source>
        <dbReference type="SAM" id="MobiDB-lite"/>
    </source>
</evidence>
<accession>A0A819HZB7</accession>
<feature type="region of interest" description="Disordered" evidence="1">
    <location>
        <begin position="1"/>
        <end position="25"/>
    </location>
</feature>
<dbReference type="AlphaFoldDB" id="A0A819HZB7"/>
<comment type="caution">
    <text evidence="2">The sequence shown here is derived from an EMBL/GenBank/DDBJ whole genome shotgun (WGS) entry which is preliminary data.</text>
</comment>
<feature type="non-terminal residue" evidence="2">
    <location>
        <position position="25"/>
    </location>
</feature>
<proteinExistence type="predicted"/>
<organism evidence="2 3">
    <name type="scientific">Adineta steineri</name>
    <dbReference type="NCBI Taxonomy" id="433720"/>
    <lineage>
        <taxon>Eukaryota</taxon>
        <taxon>Metazoa</taxon>
        <taxon>Spiralia</taxon>
        <taxon>Gnathifera</taxon>
        <taxon>Rotifera</taxon>
        <taxon>Eurotatoria</taxon>
        <taxon>Bdelloidea</taxon>
        <taxon>Adinetida</taxon>
        <taxon>Adinetidae</taxon>
        <taxon>Adineta</taxon>
    </lineage>
</organism>
<evidence type="ECO:0000313" key="3">
    <source>
        <dbReference type="Proteomes" id="UP000663868"/>
    </source>
</evidence>
<reference evidence="2" key="1">
    <citation type="submission" date="2021-02" db="EMBL/GenBank/DDBJ databases">
        <authorList>
            <person name="Nowell W R."/>
        </authorList>
    </citation>
    <scope>NUCLEOTIDE SEQUENCE</scope>
</reference>
<protein>
    <submittedName>
        <fullName evidence="2">Uncharacterized protein</fullName>
    </submittedName>
</protein>
<name>A0A819HZB7_9BILA</name>
<dbReference type="Proteomes" id="UP000663868">
    <property type="component" value="Unassembled WGS sequence"/>
</dbReference>